<dbReference type="Proteomes" id="UP000317909">
    <property type="component" value="Chromosome"/>
</dbReference>
<evidence type="ECO:0000256" key="1">
    <source>
        <dbReference type="SAM" id="Phobius"/>
    </source>
</evidence>
<dbReference type="EMBL" id="CP036339">
    <property type="protein sequence ID" value="QDT72546.1"/>
    <property type="molecule type" value="Genomic_DNA"/>
</dbReference>
<dbReference type="OrthoDB" id="268675at2"/>
<dbReference type="AlphaFoldDB" id="A0A517TW03"/>
<keyword evidence="1" id="KW-1133">Transmembrane helix</keyword>
<keyword evidence="1" id="KW-0472">Membrane</keyword>
<accession>A0A517TW03</accession>
<proteinExistence type="predicted"/>
<dbReference type="KEGG" id="llh:I41_17260"/>
<dbReference type="InterPro" id="IPR012902">
    <property type="entry name" value="N_methyl_site"/>
</dbReference>
<evidence type="ECO:0000313" key="3">
    <source>
        <dbReference type="Proteomes" id="UP000317909"/>
    </source>
</evidence>
<keyword evidence="1" id="KW-0812">Transmembrane</keyword>
<reference evidence="2 3" key="1">
    <citation type="submission" date="2019-02" db="EMBL/GenBank/DDBJ databases">
        <title>Deep-cultivation of Planctomycetes and their phenomic and genomic characterization uncovers novel biology.</title>
        <authorList>
            <person name="Wiegand S."/>
            <person name="Jogler M."/>
            <person name="Boedeker C."/>
            <person name="Pinto D."/>
            <person name="Vollmers J."/>
            <person name="Rivas-Marin E."/>
            <person name="Kohn T."/>
            <person name="Peeters S.H."/>
            <person name="Heuer A."/>
            <person name="Rast P."/>
            <person name="Oberbeckmann S."/>
            <person name="Bunk B."/>
            <person name="Jeske O."/>
            <person name="Meyerdierks A."/>
            <person name="Storesund J.E."/>
            <person name="Kallscheuer N."/>
            <person name="Luecker S."/>
            <person name="Lage O.M."/>
            <person name="Pohl T."/>
            <person name="Merkel B.J."/>
            <person name="Hornburger P."/>
            <person name="Mueller R.-W."/>
            <person name="Bruemmer F."/>
            <person name="Labrenz M."/>
            <person name="Spormann A.M."/>
            <person name="Op den Camp H."/>
            <person name="Overmann J."/>
            <person name="Amann R."/>
            <person name="Jetten M.S.M."/>
            <person name="Mascher T."/>
            <person name="Medema M.H."/>
            <person name="Devos D.P."/>
            <person name="Kaster A.-K."/>
            <person name="Ovreas L."/>
            <person name="Rohde M."/>
            <person name="Galperin M.Y."/>
            <person name="Jogler C."/>
        </authorList>
    </citation>
    <scope>NUCLEOTIDE SEQUENCE [LARGE SCALE GENOMIC DNA]</scope>
    <source>
        <strain evidence="2 3">I41</strain>
    </source>
</reference>
<protein>
    <submittedName>
        <fullName evidence="2">Uncharacterized protein</fullName>
    </submittedName>
</protein>
<organism evidence="2 3">
    <name type="scientific">Lacipirellula limnantheis</name>
    <dbReference type="NCBI Taxonomy" id="2528024"/>
    <lineage>
        <taxon>Bacteria</taxon>
        <taxon>Pseudomonadati</taxon>
        <taxon>Planctomycetota</taxon>
        <taxon>Planctomycetia</taxon>
        <taxon>Pirellulales</taxon>
        <taxon>Lacipirellulaceae</taxon>
        <taxon>Lacipirellula</taxon>
    </lineage>
</organism>
<dbReference type="Pfam" id="PF07963">
    <property type="entry name" value="N_methyl"/>
    <property type="match status" value="1"/>
</dbReference>
<dbReference type="PROSITE" id="PS00409">
    <property type="entry name" value="PROKAR_NTER_METHYL"/>
    <property type="match status" value="1"/>
</dbReference>
<dbReference type="RefSeq" id="WP_145432106.1">
    <property type="nucleotide sequence ID" value="NZ_CP036339.1"/>
</dbReference>
<keyword evidence="3" id="KW-1185">Reference proteome</keyword>
<name>A0A517TW03_9BACT</name>
<evidence type="ECO:0000313" key="2">
    <source>
        <dbReference type="EMBL" id="QDT72546.1"/>
    </source>
</evidence>
<feature type="transmembrane region" description="Helical" evidence="1">
    <location>
        <begin position="46"/>
        <end position="69"/>
    </location>
</feature>
<gene>
    <name evidence="2" type="ORF">I41_17260</name>
</gene>
<sequence length="459" mass="49237">MTNPSRHRPAATAARRAPRAATAALACSAATRQLTAAGRRRSRRGISLLEVLISMFVLLFGLMGVAAIFPVGNHYAGRGEQFDRGSALAEAAFAELKARGMLQPEQWYYANPPAADAQYTPPAGTPSPVLLPPSAGAAAQTFNVPFGSDNQPGYAFVIDPIGTAQGLEAATPITAGLDYFPYINLTNASTTDGTINADLPPGWKSVAIETERWPVRRVTRPVPNPANPSGPPLAMTSAVAQTIFQLHDDVTNELPKENDRPGIQRWNTDSAGALKEEPWRHKLLSRSFTGGYSWLATVVPASIESLVALQPVNSRFGSDLYEVSVAVLHKREALPPSTPVERTIAAQMLQGNELVIYDPNAENVDAAVQDVRVGQWILVAGVHPTTGQFLMKWYRILSLDDETDETTGPNPLRRAMLDGPAWPMTTTSGVVTPANNLRAIILPGVISVATQMLPMEAAP</sequence>